<evidence type="ECO:0000256" key="9">
    <source>
        <dbReference type="RuleBase" id="RU367150"/>
    </source>
</evidence>
<dbReference type="PANTHER" id="PTHR14281">
    <property type="entry name" value="KINETOCHORE PROTEIN SPC25-RELATED"/>
    <property type="match status" value="1"/>
</dbReference>
<keyword evidence="2 9" id="KW-0158">Chromosome</keyword>
<reference evidence="12 13" key="1">
    <citation type="journal article" date="2012" name="Eukaryot. Cell">
        <title>Draft genome sequence of CBS 2479, the standard type strain of Trichosporon asahii.</title>
        <authorList>
            <person name="Yang R.Y."/>
            <person name="Li H.T."/>
            <person name="Zhu H."/>
            <person name="Zhou G.P."/>
            <person name="Wang M."/>
            <person name="Wang L."/>
        </authorList>
    </citation>
    <scope>NUCLEOTIDE SEQUENCE [LARGE SCALE GENOMIC DNA]</scope>
    <source>
        <strain evidence="13">ATCC 90039 / CBS 2479 / JCM 2466 / KCTC 7840 / NCYC 2677 / UAMH 7654</strain>
    </source>
</reference>
<dbReference type="VEuPathDB" id="FungiDB:A1Q1_05062"/>
<evidence type="ECO:0000256" key="3">
    <source>
        <dbReference type="ARBA" id="ARBA00022618"/>
    </source>
</evidence>
<evidence type="ECO:0000256" key="2">
    <source>
        <dbReference type="ARBA" id="ARBA00022454"/>
    </source>
</evidence>
<protein>
    <recommendedName>
        <fullName evidence="9">Kinetochore protein SPC25</fullName>
    </recommendedName>
</protein>
<dbReference type="InterPro" id="IPR013255">
    <property type="entry name" value="Spc25_C"/>
</dbReference>
<dbReference type="HOGENOM" id="CLU_093947_0_0_1"/>
<organism evidence="12 13">
    <name type="scientific">Trichosporon asahii var. asahii (strain ATCC 90039 / CBS 2479 / JCM 2466 / KCTC 7840 / NBRC 103889/ NCYC 2677 / UAMH 7654)</name>
    <name type="common">Yeast</name>
    <dbReference type="NCBI Taxonomy" id="1186058"/>
    <lineage>
        <taxon>Eukaryota</taxon>
        <taxon>Fungi</taxon>
        <taxon>Dikarya</taxon>
        <taxon>Basidiomycota</taxon>
        <taxon>Agaricomycotina</taxon>
        <taxon>Tremellomycetes</taxon>
        <taxon>Trichosporonales</taxon>
        <taxon>Trichosporonaceae</taxon>
        <taxon>Trichosporon</taxon>
    </lineage>
</organism>
<keyword evidence="5 9" id="KW-0995">Kinetochore</keyword>
<dbReference type="AlphaFoldDB" id="J4U7S0"/>
<evidence type="ECO:0000256" key="8">
    <source>
        <dbReference type="ARBA" id="ARBA00023328"/>
    </source>
</evidence>
<keyword evidence="7 9" id="KW-0131">Cell cycle</keyword>
<dbReference type="Gene3D" id="3.30.457.50">
    <property type="entry name" value="Chromosome segregation protein Spc25"/>
    <property type="match status" value="1"/>
</dbReference>
<keyword evidence="9" id="KW-0539">Nucleus</keyword>
<evidence type="ECO:0000256" key="1">
    <source>
        <dbReference type="ARBA" id="ARBA00006379"/>
    </source>
</evidence>
<sequence length="282" mass="31929">MTMDGLNPATFDLSRFLSAEAPVLDFGWEKFEKKIYKYMAARIGGAHQDIAQRAHDYDQNIANIKQDKIITDMEIKQEQENEKVMLQGELSPGDQRPRGPGARVARERRAVTHLQSSLSRFQASLQRVREQNAALEAQIMSLKNEVGSERATKERQAKVLADMRARDARQLSVLEGALGLRMEGVGNDRLLLLFTLIDPSSPEREFRLVLDFAGGHYSVPQCDPPLAKLGTLLEQVNADRDVHLFIKKVRKEFAQLVPPEGGRFDDIELRRKSIRKSVLSEH</sequence>
<comment type="caution">
    <text evidence="12">The sequence shown here is derived from an EMBL/GenBank/DDBJ whole genome shotgun (WGS) entry which is preliminary data.</text>
</comment>
<evidence type="ECO:0000256" key="5">
    <source>
        <dbReference type="ARBA" id="ARBA00022838"/>
    </source>
</evidence>
<keyword evidence="8 9" id="KW-0137">Centromere</keyword>
<dbReference type="GeneID" id="25988574"/>
<dbReference type="InterPro" id="IPR045143">
    <property type="entry name" value="Spc25"/>
</dbReference>
<name>J4U7S0_TRIAS</name>
<dbReference type="CDD" id="cd23784">
    <property type="entry name" value="RWD_Spc25"/>
    <property type="match status" value="1"/>
</dbReference>
<comment type="subunit">
    <text evidence="9">Component of the NDC80 complex.</text>
</comment>
<feature type="domain" description="Chromosome segregation protein Spc25 C-terminal" evidence="11">
    <location>
        <begin position="185"/>
        <end position="253"/>
    </location>
</feature>
<dbReference type="Pfam" id="PF08234">
    <property type="entry name" value="Spindle_Spc25"/>
    <property type="match status" value="1"/>
</dbReference>
<dbReference type="GO" id="GO:0005634">
    <property type="term" value="C:nucleus"/>
    <property type="evidence" value="ECO:0007669"/>
    <property type="project" value="UniProtKB-SubCell"/>
</dbReference>
<evidence type="ECO:0000259" key="11">
    <source>
        <dbReference type="Pfam" id="PF08234"/>
    </source>
</evidence>
<evidence type="ECO:0000256" key="6">
    <source>
        <dbReference type="ARBA" id="ARBA00023054"/>
    </source>
</evidence>
<keyword evidence="3 9" id="KW-0132">Cell division</keyword>
<comment type="similarity">
    <text evidence="1 9">Belongs to the SPC25 family.</text>
</comment>
<keyword evidence="4 9" id="KW-0498">Mitosis</keyword>
<gene>
    <name evidence="12" type="ORF">A1Q1_05062</name>
</gene>
<dbReference type="GO" id="GO:0051301">
    <property type="term" value="P:cell division"/>
    <property type="evidence" value="ECO:0007669"/>
    <property type="project" value="UniProtKB-UniRule"/>
</dbReference>
<feature type="coiled-coil region" evidence="10">
    <location>
        <begin position="118"/>
        <end position="152"/>
    </location>
</feature>
<keyword evidence="6 10" id="KW-0175">Coiled coil</keyword>
<dbReference type="OrthoDB" id="4056921at2759"/>
<dbReference type="KEGG" id="tasa:A1Q1_05062"/>
<dbReference type="EMBL" id="ALBS01000295">
    <property type="protein sequence ID" value="EJT46415.1"/>
    <property type="molecule type" value="Genomic_DNA"/>
</dbReference>
<evidence type="ECO:0000313" key="12">
    <source>
        <dbReference type="EMBL" id="EJT46415.1"/>
    </source>
</evidence>
<proteinExistence type="inferred from homology"/>
<dbReference type="GO" id="GO:0031262">
    <property type="term" value="C:Ndc80 complex"/>
    <property type="evidence" value="ECO:0007669"/>
    <property type="project" value="InterPro"/>
</dbReference>
<dbReference type="PANTHER" id="PTHR14281:SF0">
    <property type="entry name" value="KINETOCHORE PROTEIN SPC25"/>
    <property type="match status" value="1"/>
</dbReference>
<dbReference type="RefSeq" id="XP_014177344.1">
    <property type="nucleotide sequence ID" value="XM_014321869.1"/>
</dbReference>
<comment type="function">
    <text evidence="9">Acts as a component of the essential kinetochore-associated NDC80 complex, which is required for chromosome segregation and spindle checkpoint activity.</text>
</comment>
<comment type="subcellular location">
    <subcellularLocation>
        <location evidence="9">Nucleus</location>
    </subcellularLocation>
    <subcellularLocation>
        <location evidence="9">Chromosome</location>
        <location evidence="9">Centromere</location>
        <location evidence="9">Kinetochore</location>
    </subcellularLocation>
</comment>
<evidence type="ECO:0000256" key="7">
    <source>
        <dbReference type="ARBA" id="ARBA00023306"/>
    </source>
</evidence>
<evidence type="ECO:0000313" key="13">
    <source>
        <dbReference type="Proteomes" id="UP000002748"/>
    </source>
</evidence>
<dbReference type="Proteomes" id="UP000002748">
    <property type="component" value="Unassembled WGS sequence"/>
</dbReference>
<evidence type="ECO:0000256" key="10">
    <source>
        <dbReference type="SAM" id="Coils"/>
    </source>
</evidence>
<dbReference type="GO" id="GO:0007059">
    <property type="term" value="P:chromosome segregation"/>
    <property type="evidence" value="ECO:0007669"/>
    <property type="project" value="InterPro"/>
</dbReference>
<accession>J4U7S0</accession>
<evidence type="ECO:0000256" key="4">
    <source>
        <dbReference type="ARBA" id="ARBA00022776"/>
    </source>
</evidence>